<dbReference type="AlphaFoldDB" id="H0EA90"/>
<proteinExistence type="predicted"/>
<organism evidence="1 2">
    <name type="scientific">Patulibacter medicamentivorans</name>
    <dbReference type="NCBI Taxonomy" id="1097667"/>
    <lineage>
        <taxon>Bacteria</taxon>
        <taxon>Bacillati</taxon>
        <taxon>Actinomycetota</taxon>
        <taxon>Thermoleophilia</taxon>
        <taxon>Solirubrobacterales</taxon>
        <taxon>Patulibacteraceae</taxon>
        <taxon>Patulibacter</taxon>
    </lineage>
</organism>
<name>H0EA90_9ACTN</name>
<protein>
    <submittedName>
        <fullName evidence="1">Uncharacterized protein</fullName>
    </submittedName>
</protein>
<comment type="caution">
    <text evidence="1">The sequence shown here is derived from an EMBL/GenBank/DDBJ whole genome shotgun (WGS) entry which is preliminary data.</text>
</comment>
<reference evidence="1 2" key="1">
    <citation type="journal article" date="2013" name="Biodegradation">
        <title>Quantitative proteomic analysis of ibuprofen-degrading Patulibacter sp. strain I11.</title>
        <authorList>
            <person name="Almeida B."/>
            <person name="Kjeldal H."/>
            <person name="Lolas I."/>
            <person name="Knudsen A.D."/>
            <person name="Carvalho G."/>
            <person name="Nielsen K.L."/>
            <person name="Barreto Crespo M.T."/>
            <person name="Stensballe A."/>
            <person name="Nielsen J.L."/>
        </authorList>
    </citation>
    <scope>NUCLEOTIDE SEQUENCE [LARGE SCALE GENOMIC DNA]</scope>
    <source>
        <strain evidence="1 2">I11</strain>
    </source>
</reference>
<sequence length="108" mass="11648">MMPPDPTHLRWPPALSTRPDGSVAFATVAQDSDEEIRRGLAMACELRPGQLDWDPDLGVPDPLGSTDPDLAADLIQAALTDLEPRAAIVVDVRDSDNGRSIHPRILTS</sequence>
<keyword evidence="2" id="KW-1185">Reference proteome</keyword>
<dbReference type="EMBL" id="AGUD01000292">
    <property type="protein sequence ID" value="EHN09430.1"/>
    <property type="molecule type" value="Genomic_DNA"/>
</dbReference>
<dbReference type="Proteomes" id="UP000005143">
    <property type="component" value="Unassembled WGS sequence"/>
</dbReference>
<evidence type="ECO:0000313" key="1">
    <source>
        <dbReference type="EMBL" id="EHN09430.1"/>
    </source>
</evidence>
<evidence type="ECO:0000313" key="2">
    <source>
        <dbReference type="Proteomes" id="UP000005143"/>
    </source>
</evidence>
<gene>
    <name evidence="1" type="ORF">PAI11_37640</name>
</gene>
<accession>H0EA90</accession>